<evidence type="ECO:0000256" key="9">
    <source>
        <dbReference type="ARBA" id="ARBA00023224"/>
    </source>
</evidence>
<accession>A0A1J9R232</accession>
<feature type="transmembrane region" description="Helical" evidence="10">
    <location>
        <begin position="35"/>
        <end position="51"/>
    </location>
</feature>
<evidence type="ECO:0000256" key="8">
    <source>
        <dbReference type="ARBA" id="ARBA00023170"/>
    </source>
</evidence>
<evidence type="ECO:0000256" key="3">
    <source>
        <dbReference type="ARBA" id="ARBA00022507"/>
    </source>
</evidence>
<evidence type="ECO:0000256" key="7">
    <source>
        <dbReference type="ARBA" id="ARBA00023136"/>
    </source>
</evidence>
<dbReference type="PANTHER" id="PTHR28097:SF1">
    <property type="entry name" value="PHEROMONE A FACTOR RECEPTOR"/>
    <property type="match status" value="1"/>
</dbReference>
<protein>
    <submittedName>
        <fullName evidence="11">Uncharacterized protein</fullName>
    </submittedName>
</protein>
<comment type="similarity">
    <text evidence="2">Belongs to the G-protein coupled receptor 4 family.</text>
</comment>
<dbReference type="PANTHER" id="PTHR28097">
    <property type="entry name" value="PHEROMONE A FACTOR RECEPTOR"/>
    <property type="match status" value="1"/>
</dbReference>
<dbReference type="EMBL" id="LGTZ01001027">
    <property type="protein sequence ID" value="OJD22543.1"/>
    <property type="molecule type" value="Genomic_DNA"/>
</dbReference>
<keyword evidence="12" id="KW-1185">Reference proteome</keyword>
<gene>
    <name evidence="11" type="ORF">ACJ73_06107</name>
</gene>
<proteinExistence type="inferred from homology"/>
<dbReference type="Pfam" id="PF02076">
    <property type="entry name" value="STE3"/>
    <property type="match status" value="1"/>
</dbReference>
<evidence type="ECO:0000256" key="5">
    <source>
        <dbReference type="ARBA" id="ARBA00022989"/>
    </source>
</evidence>
<evidence type="ECO:0000256" key="6">
    <source>
        <dbReference type="ARBA" id="ARBA00023040"/>
    </source>
</evidence>
<keyword evidence="9" id="KW-0807">Transducer</keyword>
<keyword evidence="3" id="KW-0589">Pheromone response</keyword>
<dbReference type="OrthoDB" id="2874149at2759"/>
<dbReference type="AlphaFoldDB" id="A0A1J9R232"/>
<evidence type="ECO:0000256" key="1">
    <source>
        <dbReference type="ARBA" id="ARBA00004141"/>
    </source>
</evidence>
<reference evidence="11 12" key="1">
    <citation type="submission" date="2015-08" db="EMBL/GenBank/DDBJ databases">
        <title>Emmonsia species relationships and genome sequence.</title>
        <authorList>
            <person name="Cuomo C.A."/>
            <person name="Schwartz I.S."/>
            <person name="Kenyon C."/>
            <person name="De Hoog G.S."/>
            <person name="Govender N.P."/>
            <person name="Botha A."/>
            <person name="Moreno L."/>
            <person name="De Vries M."/>
            <person name="Munoz J.F."/>
            <person name="Stielow J.B."/>
        </authorList>
    </citation>
    <scope>NUCLEOTIDE SEQUENCE [LARGE SCALE GENOMIC DNA]</scope>
    <source>
        <strain evidence="11 12">EI222</strain>
    </source>
</reference>
<keyword evidence="5 10" id="KW-1133">Transmembrane helix</keyword>
<evidence type="ECO:0000313" key="11">
    <source>
        <dbReference type="EMBL" id="OJD22543.1"/>
    </source>
</evidence>
<evidence type="ECO:0000313" key="12">
    <source>
        <dbReference type="Proteomes" id="UP000242791"/>
    </source>
</evidence>
<sequence length="186" mass="20996">MSQPWVPYSWDDVHGPEWGHIGKVPMNGIVYYDRWIQVSCGFLLFAFFGFGKDATLMYRAFLIRIGLGRFFPSLEHPHIVATVASDSTRFGSFSSRAKLALKKKQSTDEYSPTLSTVRSNSESTNTTAISENVHHFANLDIINKPLPPAPCPPNSNSRVLSIAPVTETDFDSDTWIYEKMTKFREV</sequence>
<keyword evidence="4 10" id="KW-0812">Transmembrane</keyword>
<dbReference type="InterPro" id="IPR001499">
    <property type="entry name" value="GPCR_STE3"/>
</dbReference>
<name>A0A1J9R232_9EURO</name>
<keyword evidence="7 10" id="KW-0472">Membrane</keyword>
<dbReference type="GO" id="GO:0004932">
    <property type="term" value="F:mating-type factor pheromone receptor activity"/>
    <property type="evidence" value="ECO:0007669"/>
    <property type="project" value="InterPro"/>
</dbReference>
<comment type="caution">
    <text evidence="11">The sequence shown here is derived from an EMBL/GenBank/DDBJ whole genome shotgun (WGS) entry which is preliminary data.</text>
</comment>
<comment type="subcellular location">
    <subcellularLocation>
        <location evidence="1">Membrane</location>
        <topology evidence="1">Multi-pass membrane protein</topology>
    </subcellularLocation>
</comment>
<evidence type="ECO:0000256" key="10">
    <source>
        <dbReference type="SAM" id="Phobius"/>
    </source>
</evidence>
<keyword evidence="8" id="KW-0675">Receptor</keyword>
<dbReference type="VEuPathDB" id="FungiDB:ACJ73_06107"/>
<evidence type="ECO:0000256" key="2">
    <source>
        <dbReference type="ARBA" id="ARBA00011085"/>
    </source>
</evidence>
<organism evidence="11 12">
    <name type="scientific">Blastomyces percursus</name>
    <dbReference type="NCBI Taxonomy" id="1658174"/>
    <lineage>
        <taxon>Eukaryota</taxon>
        <taxon>Fungi</taxon>
        <taxon>Dikarya</taxon>
        <taxon>Ascomycota</taxon>
        <taxon>Pezizomycotina</taxon>
        <taxon>Eurotiomycetes</taxon>
        <taxon>Eurotiomycetidae</taxon>
        <taxon>Onygenales</taxon>
        <taxon>Ajellomycetaceae</taxon>
        <taxon>Blastomyces</taxon>
    </lineage>
</organism>
<keyword evidence="6" id="KW-0297">G-protein coupled receptor</keyword>
<dbReference type="GO" id="GO:0000750">
    <property type="term" value="P:pheromone-dependent signal transduction involved in conjugation with cellular fusion"/>
    <property type="evidence" value="ECO:0007669"/>
    <property type="project" value="TreeGrafter"/>
</dbReference>
<dbReference type="Proteomes" id="UP000242791">
    <property type="component" value="Unassembled WGS sequence"/>
</dbReference>
<dbReference type="GO" id="GO:0005886">
    <property type="term" value="C:plasma membrane"/>
    <property type="evidence" value="ECO:0007669"/>
    <property type="project" value="TreeGrafter"/>
</dbReference>
<evidence type="ECO:0000256" key="4">
    <source>
        <dbReference type="ARBA" id="ARBA00022692"/>
    </source>
</evidence>